<proteinExistence type="predicted"/>
<evidence type="ECO:0000313" key="3">
    <source>
        <dbReference type="Proteomes" id="UP001382455"/>
    </source>
</evidence>
<name>A0ABU8EXZ6_9GAMM</name>
<dbReference type="Proteomes" id="UP001382455">
    <property type="component" value="Unassembled WGS sequence"/>
</dbReference>
<feature type="chain" id="PRO_5046394897" evidence="1">
    <location>
        <begin position="20"/>
        <end position="267"/>
    </location>
</feature>
<feature type="signal peptide" evidence="1">
    <location>
        <begin position="1"/>
        <end position="19"/>
    </location>
</feature>
<dbReference type="Pfam" id="PF06629">
    <property type="entry name" value="MipA"/>
    <property type="match status" value="1"/>
</dbReference>
<dbReference type="InterPro" id="IPR010583">
    <property type="entry name" value="MipA"/>
</dbReference>
<dbReference type="RefSeq" id="WP_336436754.1">
    <property type="nucleotide sequence ID" value="NZ_JBAWKS010000002.1"/>
</dbReference>
<accession>A0ABU8EXZ6</accession>
<keyword evidence="1" id="KW-0732">Signal</keyword>
<reference evidence="2 3" key="1">
    <citation type="submission" date="2023-12" db="EMBL/GenBank/DDBJ databases">
        <title>Friends and Foes: Symbiotic and Algicidal bacterial influence on Karenia brevis blooms.</title>
        <authorList>
            <person name="Fei C."/>
            <person name="Mohamed A.R."/>
            <person name="Booker A."/>
            <person name="Arshad M."/>
            <person name="Klass S."/>
            <person name="Ahn S."/>
            <person name="Gilbert P.M."/>
            <person name="Heil C.A."/>
            <person name="Martinez J.M."/>
            <person name="Amin S.A."/>
        </authorList>
    </citation>
    <scope>NUCLEOTIDE SEQUENCE [LARGE SCALE GENOMIC DNA]</scope>
    <source>
        <strain evidence="2 3">CE15</strain>
    </source>
</reference>
<sequence length="267" mass="30370">MLMRWIALSLLFISTHSVADEVTFGIGAFYSSLPHYLGSEQNESYVVPLPHIHIEKEYYKVERNEFESFYEVAPNHYISVSAGGAIAVSSKDNRAREGMDDLAWVGEIGPSYQYFSFGNPTSDDYLYISPFIRKAYAFDGGDIDDIGSVYGVMLEAGRQIYQDGQHQVNLTGRFSTRFGSHAYNSYFYHVAEQFQTIDRLSFDADAGYLASVFSLGLTYDNDWLWAGGFLRYYNYSHSANQQSPLLRDNHNVALGFGFAWKFYSLKN</sequence>
<protein>
    <submittedName>
        <fullName evidence="2">MipA/OmpV family protein</fullName>
    </submittedName>
</protein>
<keyword evidence="3" id="KW-1185">Reference proteome</keyword>
<gene>
    <name evidence="2" type="ORF">WAE96_19440</name>
</gene>
<evidence type="ECO:0000256" key="1">
    <source>
        <dbReference type="SAM" id="SignalP"/>
    </source>
</evidence>
<organism evidence="2 3">
    <name type="scientific">Pseudoalteromonas spongiae</name>
    <dbReference type="NCBI Taxonomy" id="298657"/>
    <lineage>
        <taxon>Bacteria</taxon>
        <taxon>Pseudomonadati</taxon>
        <taxon>Pseudomonadota</taxon>
        <taxon>Gammaproteobacteria</taxon>
        <taxon>Alteromonadales</taxon>
        <taxon>Pseudoalteromonadaceae</taxon>
        <taxon>Pseudoalteromonas</taxon>
    </lineage>
</organism>
<evidence type="ECO:0000313" key="2">
    <source>
        <dbReference type="EMBL" id="MEI4551859.1"/>
    </source>
</evidence>
<comment type="caution">
    <text evidence="2">The sequence shown here is derived from an EMBL/GenBank/DDBJ whole genome shotgun (WGS) entry which is preliminary data.</text>
</comment>
<dbReference type="EMBL" id="JBAWKS010000002">
    <property type="protein sequence ID" value="MEI4551859.1"/>
    <property type="molecule type" value="Genomic_DNA"/>
</dbReference>